<feature type="domain" description="ATPase AAA-type core" evidence="1">
    <location>
        <begin position="163"/>
        <end position="315"/>
    </location>
</feature>
<dbReference type="EMBL" id="LSSL01000581">
    <property type="protein sequence ID" value="OLY84209.1"/>
    <property type="molecule type" value="Genomic_DNA"/>
</dbReference>
<evidence type="ECO:0000313" key="3">
    <source>
        <dbReference type="EMBL" id="OLY84209.1"/>
    </source>
</evidence>
<sequence length="619" mass="70286">MNMETILLGSSPQLLSRKRRISTSSESYSGKKHLKFDLDRELLSDSSRIKRKVYDVFVQIEQSRAKMSEFIKLVRFQDGEFVDSCKNLSDVLSYKKDSNHTTIIEFEKLNREKNVKNDLEDFSEALNPFSKASKLDIIGREVERNIIQERFLKLAKDKIGGGIYISGNPGTGKTTCVTNVIQANKFLFKCQNISTFSLNCMTINSGRQLYQVVYDNFFYSHSKKPGFDFCKNFSDFSVETEFVMKTKLESMFLKDDSERGYILILDELDHLINLNVKILYSFFEWALRKNSCLYLVGIANALDLTETLVPRLKSRGYFPELINFKPYSVQEILGVLKERADMLSKMTYNGANFRISDSSENNNCYDEAKTNSQNKSSFTISIMIPALELCARKVAASSGDLRKALDACRMAIDCSRLRAMKSSSSGGALDQVKVTVGDMMKVLSSMYGTTTEKMLQSLNFHQKIVLVCVHNFMSFHRKQSENYDFNERSRESFIDVTPSKKSSGSNKKKNTISDIQQLTINQLFEIYLELCKNAGLPGFLTRGEFNDLISMMESIGVLKIQIPSKISKTPNRSAVSSRNILSTKSFISNGENRVFLSVSLEEVKRCISSLPTLSNLIKC</sequence>
<dbReference type="PANTHER" id="PTHR10763">
    <property type="entry name" value="CELL DIVISION CONTROL PROTEIN 6-RELATED"/>
    <property type="match status" value="1"/>
</dbReference>
<dbReference type="Gene3D" id="1.10.8.60">
    <property type="match status" value="1"/>
</dbReference>
<keyword evidence="3" id="KW-0131">Cell cycle</keyword>
<dbReference type="GO" id="GO:0003688">
    <property type="term" value="F:DNA replication origin binding"/>
    <property type="evidence" value="ECO:0007669"/>
    <property type="project" value="TreeGrafter"/>
</dbReference>
<reference evidence="3 4" key="1">
    <citation type="journal article" date="2016" name="Mol. Biol. Evol.">
        <title>Genome-Wide Survey of Gut Fungi (Harpellales) Reveals the First Horizontally Transferred Ubiquitin Gene from a Mosquito Host.</title>
        <authorList>
            <person name="Wang Y."/>
            <person name="White M.M."/>
            <person name="Kvist S."/>
            <person name="Moncalvo J.M."/>
        </authorList>
    </citation>
    <scope>NUCLEOTIDE SEQUENCE [LARGE SCALE GENOMIC DNA]</scope>
    <source>
        <strain evidence="3 4">ALG-7-W6</strain>
    </source>
</reference>
<dbReference type="SUPFAM" id="SSF52540">
    <property type="entry name" value="P-loop containing nucleoside triphosphate hydrolases"/>
    <property type="match status" value="1"/>
</dbReference>
<keyword evidence="4" id="KW-1185">Reference proteome</keyword>
<dbReference type="AlphaFoldDB" id="A0A1R0H4W3"/>
<dbReference type="OrthoDB" id="1926878at2759"/>
<feature type="domain" description="AAA lid" evidence="2">
    <location>
        <begin position="360"/>
        <end position="420"/>
    </location>
</feature>
<dbReference type="GO" id="GO:0005634">
    <property type="term" value="C:nucleus"/>
    <property type="evidence" value="ECO:0007669"/>
    <property type="project" value="TreeGrafter"/>
</dbReference>
<dbReference type="Pfam" id="PF00004">
    <property type="entry name" value="AAA"/>
    <property type="match status" value="1"/>
</dbReference>
<proteinExistence type="predicted"/>
<dbReference type="GO" id="GO:0033314">
    <property type="term" value="P:mitotic DNA replication checkpoint signaling"/>
    <property type="evidence" value="ECO:0007669"/>
    <property type="project" value="TreeGrafter"/>
</dbReference>
<organism evidence="3 4">
    <name type="scientific">Smittium mucronatum</name>
    <dbReference type="NCBI Taxonomy" id="133383"/>
    <lineage>
        <taxon>Eukaryota</taxon>
        <taxon>Fungi</taxon>
        <taxon>Fungi incertae sedis</taxon>
        <taxon>Zoopagomycota</taxon>
        <taxon>Kickxellomycotina</taxon>
        <taxon>Harpellomycetes</taxon>
        <taxon>Harpellales</taxon>
        <taxon>Legeriomycetaceae</taxon>
        <taxon>Smittium</taxon>
    </lineage>
</organism>
<evidence type="ECO:0000259" key="2">
    <source>
        <dbReference type="Pfam" id="PF17872"/>
    </source>
</evidence>
<gene>
    <name evidence="3" type="ORF">AYI68_g1628</name>
</gene>
<evidence type="ECO:0000259" key="1">
    <source>
        <dbReference type="Pfam" id="PF00004"/>
    </source>
</evidence>
<dbReference type="Proteomes" id="UP000187455">
    <property type="component" value="Unassembled WGS sequence"/>
</dbReference>
<dbReference type="STRING" id="133383.A0A1R0H4W3"/>
<dbReference type="InterPro" id="IPR041083">
    <property type="entry name" value="AAA_lid_10"/>
</dbReference>
<comment type="caution">
    <text evidence="3">The sequence shown here is derived from an EMBL/GenBank/DDBJ whole genome shotgun (WGS) entry which is preliminary data.</text>
</comment>
<name>A0A1R0H4W3_9FUNG</name>
<evidence type="ECO:0000313" key="4">
    <source>
        <dbReference type="Proteomes" id="UP000187455"/>
    </source>
</evidence>
<dbReference type="PANTHER" id="PTHR10763:SF26">
    <property type="entry name" value="CELL DIVISION CONTROL PROTEIN 6 HOMOLOG"/>
    <property type="match status" value="1"/>
</dbReference>
<dbReference type="GO" id="GO:0005524">
    <property type="term" value="F:ATP binding"/>
    <property type="evidence" value="ECO:0007669"/>
    <property type="project" value="InterPro"/>
</dbReference>
<dbReference type="GO" id="GO:0006270">
    <property type="term" value="P:DNA replication initiation"/>
    <property type="evidence" value="ECO:0007669"/>
    <property type="project" value="TreeGrafter"/>
</dbReference>
<protein>
    <submittedName>
        <fullName evidence="3">Cell division control protein 18</fullName>
    </submittedName>
</protein>
<dbReference type="InterPro" id="IPR003959">
    <property type="entry name" value="ATPase_AAA_core"/>
</dbReference>
<dbReference type="Pfam" id="PF17872">
    <property type="entry name" value="AAA_lid_10"/>
    <property type="match status" value="1"/>
</dbReference>
<accession>A0A1R0H4W3</accession>
<dbReference type="InterPro" id="IPR050311">
    <property type="entry name" value="ORC1/CDC6"/>
</dbReference>
<dbReference type="GO" id="GO:0051301">
    <property type="term" value="P:cell division"/>
    <property type="evidence" value="ECO:0007669"/>
    <property type="project" value="UniProtKB-KW"/>
</dbReference>
<keyword evidence="3" id="KW-0132">Cell division</keyword>
<dbReference type="InterPro" id="IPR027417">
    <property type="entry name" value="P-loop_NTPase"/>
</dbReference>
<dbReference type="GO" id="GO:0016887">
    <property type="term" value="F:ATP hydrolysis activity"/>
    <property type="evidence" value="ECO:0007669"/>
    <property type="project" value="InterPro"/>
</dbReference>
<dbReference type="Gene3D" id="3.40.50.300">
    <property type="entry name" value="P-loop containing nucleotide triphosphate hydrolases"/>
    <property type="match status" value="1"/>
</dbReference>